<name>A0A6C0EM98_9ZZZZ</name>
<dbReference type="SUPFAM" id="SSF82771">
    <property type="entry name" value="GIY-YIG endonuclease"/>
    <property type="match status" value="1"/>
</dbReference>
<dbReference type="Pfam" id="PF01541">
    <property type="entry name" value="GIY-YIG"/>
    <property type="match status" value="1"/>
</dbReference>
<evidence type="ECO:0000313" key="2">
    <source>
        <dbReference type="EMBL" id="QHT30168.1"/>
    </source>
</evidence>
<dbReference type="PROSITE" id="PS50164">
    <property type="entry name" value="GIY_YIG"/>
    <property type="match status" value="1"/>
</dbReference>
<dbReference type="Gene3D" id="3.40.1440.10">
    <property type="entry name" value="GIY-YIG endonuclease"/>
    <property type="match status" value="1"/>
</dbReference>
<evidence type="ECO:0000259" key="1">
    <source>
        <dbReference type="PROSITE" id="PS50164"/>
    </source>
</evidence>
<dbReference type="InterPro" id="IPR000305">
    <property type="entry name" value="GIY-YIG_endonuc"/>
</dbReference>
<dbReference type="InterPro" id="IPR035901">
    <property type="entry name" value="GIY-YIG_endonuc_sf"/>
</dbReference>
<proteinExistence type="predicted"/>
<dbReference type="AlphaFoldDB" id="A0A6C0EM98"/>
<protein>
    <recommendedName>
        <fullName evidence="1">GIY-YIG domain-containing protein</fullName>
    </recommendedName>
</protein>
<feature type="domain" description="GIY-YIG" evidence="1">
    <location>
        <begin position="8"/>
        <end position="94"/>
    </location>
</feature>
<sequence>MSSYIIHYMHWIYILKCYDDDCDDIDDSIYYVGQTKRLYSRFWEHASGRGGINTSVFTPQELVAIYKVSEISKFINYNEKIININNGTNSEWTYHTGFNNPHYVLNNWDEITYQTDDYLQCENDIAECLMVHDKNNWKNVRGGKYVRFDCAYKFPNNDYIKELPLCNCGLPCDVKKHKNKNNLYFRCAKKNMWADFKENFEEIAIEYDPCKFYLEYFTDIELRIGKKKEFENRKQMFKEYLFKSRWLKNIHGDSSDPYGKCVGECGKSNYDYKYIKYNGLWRTLCFDCFIDKNDELKQNYDKPDIFLTGKCLIVDDY</sequence>
<organism evidence="2">
    <name type="scientific">viral metagenome</name>
    <dbReference type="NCBI Taxonomy" id="1070528"/>
    <lineage>
        <taxon>unclassified sequences</taxon>
        <taxon>metagenomes</taxon>
        <taxon>organismal metagenomes</taxon>
    </lineage>
</organism>
<dbReference type="EMBL" id="MN738892">
    <property type="protein sequence ID" value="QHT30168.1"/>
    <property type="molecule type" value="Genomic_DNA"/>
</dbReference>
<accession>A0A6C0EM98</accession>
<reference evidence="2" key="1">
    <citation type="journal article" date="2020" name="Nature">
        <title>Giant virus diversity and host interactions through global metagenomics.</title>
        <authorList>
            <person name="Schulz F."/>
            <person name="Roux S."/>
            <person name="Paez-Espino D."/>
            <person name="Jungbluth S."/>
            <person name="Walsh D.A."/>
            <person name="Denef V.J."/>
            <person name="McMahon K.D."/>
            <person name="Konstantinidis K.T."/>
            <person name="Eloe-Fadrosh E.A."/>
            <person name="Kyrpides N.C."/>
            <person name="Woyke T."/>
        </authorList>
    </citation>
    <scope>NUCLEOTIDE SEQUENCE</scope>
    <source>
        <strain evidence="2">GVMAG-M-3300009149-34</strain>
    </source>
</reference>